<dbReference type="Pfam" id="PF00589">
    <property type="entry name" value="Phage_integrase"/>
    <property type="match status" value="1"/>
</dbReference>
<keyword evidence="4" id="KW-1185">Reference proteome</keyword>
<sequence>MIPMPEQSKLLEPSFTSAITAIEQATDLTKEVKRHWACSLRQIGKWLDRPLVMIPARWTSIRGPVSQLHHARVGVTAKTVANHKANVAAALRWFSKEHNVSPRGVPLSDEWAALRDGIHDRGRRARLYGLMRYCSGNALPPEAIDDAILAAYLRYRTETTALASNTMVHRSMARSWNACADENPNWPKRRLMEPPVKASEGPAWEDFPEGLRRDLDAYVAGLDKMRKVNGKHHRPCSPRTLQTRRAELVAVARMAVRQGVPISSLQSLADLLDPDVVERVINAYWDKNGKEPKVFTIDLGWKLLSLARQIGLCPEAIERLDEIRVSLEEHRHGGLTGKNLKLIRQVLSDGIWSEVVSLPDALMRQARADLAHAPIKAAVTAQIAAAIAILSFAPIRLANLVSIELDKNLIKPGGPVSPYWLTFPHYDVKNRVDLNFAFDGAMTKLIDEYIHDFRPSLLRQSNVSWLFPGVAGAPKTANMFSTQITERIQKATGLRLTVHQFRHACAAIYLKHRPGEYEVVRRLLGHRNIQTTINFYCGLETTQASETFGQIIRERIGFDALA</sequence>
<dbReference type="EMBL" id="CP002826">
    <property type="protein sequence ID" value="AEI05408.1"/>
    <property type="molecule type" value="Genomic_DNA"/>
</dbReference>
<dbReference type="OrthoDB" id="9803188at2"/>
<dbReference type="CDD" id="cd00397">
    <property type="entry name" value="DNA_BRE_C"/>
    <property type="match status" value="1"/>
</dbReference>
<evidence type="ECO:0000259" key="2">
    <source>
        <dbReference type="PROSITE" id="PS51898"/>
    </source>
</evidence>
<dbReference type="Proteomes" id="UP000007730">
    <property type="component" value="Chromosome"/>
</dbReference>
<name>F8BXY8_AFIC5</name>
<dbReference type="AlphaFoldDB" id="F8BXY8"/>
<dbReference type="PROSITE" id="PS51898">
    <property type="entry name" value="TYR_RECOMBINASE"/>
    <property type="match status" value="1"/>
</dbReference>
<dbReference type="GO" id="GO:0003677">
    <property type="term" value="F:DNA binding"/>
    <property type="evidence" value="ECO:0007669"/>
    <property type="project" value="InterPro"/>
</dbReference>
<feature type="domain" description="Tyr recombinase" evidence="2">
    <location>
        <begin position="357"/>
        <end position="549"/>
    </location>
</feature>
<evidence type="ECO:0000313" key="3">
    <source>
        <dbReference type="EMBL" id="AEI05408.1"/>
    </source>
</evidence>
<dbReference type="STRING" id="504832.OCA5_c06850"/>
<reference evidence="3 4" key="1">
    <citation type="journal article" date="2011" name="J. Bacteriol.">
        <title>Complete genome sequences of the chemolithoautotrophic Oligotropha carboxidovorans strains OM4 and OM5.</title>
        <authorList>
            <person name="Volland S."/>
            <person name="Rachinger M."/>
            <person name="Strittmatter A."/>
            <person name="Daniel R."/>
            <person name="Gottschalk G."/>
            <person name="Meyer O."/>
        </authorList>
    </citation>
    <scope>NUCLEOTIDE SEQUENCE [LARGE SCALE GENOMIC DNA]</scope>
    <source>
        <strain evidence="4">ATCC 49405 / DSM 1227 / KCTC 32145 / OM5</strain>
    </source>
</reference>
<protein>
    <submittedName>
        <fullName evidence="3">Putative integrase</fullName>
    </submittedName>
</protein>
<dbReference type="InterPro" id="IPR002104">
    <property type="entry name" value="Integrase_catalytic"/>
</dbReference>
<evidence type="ECO:0000256" key="1">
    <source>
        <dbReference type="ARBA" id="ARBA00023172"/>
    </source>
</evidence>
<dbReference type="InterPro" id="IPR013762">
    <property type="entry name" value="Integrase-like_cat_sf"/>
</dbReference>
<evidence type="ECO:0000313" key="4">
    <source>
        <dbReference type="Proteomes" id="UP000007730"/>
    </source>
</evidence>
<dbReference type="PATRIC" id="fig|504832.7.peg.717"/>
<dbReference type="GO" id="GO:0006310">
    <property type="term" value="P:DNA recombination"/>
    <property type="evidence" value="ECO:0007669"/>
    <property type="project" value="UniProtKB-KW"/>
</dbReference>
<dbReference type="Gene3D" id="1.10.443.10">
    <property type="entry name" value="Intergrase catalytic core"/>
    <property type="match status" value="1"/>
</dbReference>
<dbReference type="eggNOG" id="COG4974">
    <property type="taxonomic scope" value="Bacteria"/>
</dbReference>
<accession>F8BXY8</accession>
<dbReference type="HOGENOM" id="CLU_028383_0_0_5"/>
<gene>
    <name evidence="3" type="ordered locus">OCA5_c06850</name>
</gene>
<keyword evidence="1" id="KW-0233">DNA recombination</keyword>
<dbReference type="GO" id="GO:0015074">
    <property type="term" value="P:DNA integration"/>
    <property type="evidence" value="ECO:0007669"/>
    <property type="project" value="InterPro"/>
</dbReference>
<organism evidence="3 4">
    <name type="scientific">Afipia carboxidovorans (strain ATCC 49405 / DSM 1227 / KCTC 32145 / OM5)</name>
    <name type="common">Oligotropha carboxidovorans</name>
    <dbReference type="NCBI Taxonomy" id="504832"/>
    <lineage>
        <taxon>Bacteria</taxon>
        <taxon>Pseudomonadati</taxon>
        <taxon>Pseudomonadota</taxon>
        <taxon>Alphaproteobacteria</taxon>
        <taxon>Hyphomicrobiales</taxon>
        <taxon>Nitrobacteraceae</taxon>
        <taxon>Afipia</taxon>
    </lineage>
</organism>
<dbReference type="KEGG" id="ocg:OCA5_c06850"/>
<dbReference type="SUPFAM" id="SSF56349">
    <property type="entry name" value="DNA breaking-rejoining enzymes"/>
    <property type="match status" value="1"/>
</dbReference>
<dbReference type="InterPro" id="IPR011010">
    <property type="entry name" value="DNA_brk_join_enz"/>
</dbReference>
<proteinExistence type="predicted"/>